<sequence>MVSLLVTRPEHDPLTRHLSHWNKKVIEIAESKGHEVVDLNKEKANKKEFEGRVNKIDPSLVLLNGHGDNRSVCGHNNEGLVSVGVNSHLLENRITYAVACSSARVLGVEVCAKNNTTFIGYDEYFILNLDRNFLANPLQDRRAERFLESSNHVAISLLKGHTCRGASNNSKRISRRHIASLLTSATDPEAIEDAKDLFWNMSHQVCLGDAESKI</sequence>
<dbReference type="AlphaFoldDB" id="A0A1F7VG24"/>
<reference evidence="1 2" key="1">
    <citation type="journal article" date="2016" name="Nat. Commun.">
        <title>Thousands of microbial genomes shed light on interconnected biogeochemical processes in an aquifer system.</title>
        <authorList>
            <person name="Anantharaman K."/>
            <person name="Brown C.T."/>
            <person name="Hug L.A."/>
            <person name="Sharon I."/>
            <person name="Castelle C.J."/>
            <person name="Probst A.J."/>
            <person name="Thomas B.C."/>
            <person name="Singh A."/>
            <person name="Wilkins M.J."/>
            <person name="Karaoz U."/>
            <person name="Brodie E.L."/>
            <person name="Williams K.H."/>
            <person name="Hubbard S.S."/>
            <person name="Banfield J.F."/>
        </authorList>
    </citation>
    <scope>NUCLEOTIDE SEQUENCE [LARGE SCALE GENOMIC DNA]</scope>
</reference>
<dbReference type="Proteomes" id="UP000176678">
    <property type="component" value="Unassembled WGS sequence"/>
</dbReference>
<evidence type="ECO:0000313" key="2">
    <source>
        <dbReference type="Proteomes" id="UP000176678"/>
    </source>
</evidence>
<organism evidence="1 2">
    <name type="scientific">Candidatus Uhrbacteria bacterium RIFCSPLOWO2_02_FULL_51_9</name>
    <dbReference type="NCBI Taxonomy" id="1802410"/>
    <lineage>
        <taxon>Bacteria</taxon>
        <taxon>Candidatus Uhriibacteriota</taxon>
    </lineage>
</organism>
<gene>
    <name evidence="1" type="ORF">A3H75_01390</name>
</gene>
<dbReference type="EMBL" id="MGES01000003">
    <property type="protein sequence ID" value="OGL89435.1"/>
    <property type="molecule type" value="Genomic_DNA"/>
</dbReference>
<evidence type="ECO:0008006" key="3">
    <source>
        <dbReference type="Google" id="ProtNLM"/>
    </source>
</evidence>
<accession>A0A1F7VG24</accession>
<evidence type="ECO:0000313" key="1">
    <source>
        <dbReference type="EMBL" id="OGL89435.1"/>
    </source>
</evidence>
<comment type="caution">
    <text evidence="1">The sequence shown here is derived from an EMBL/GenBank/DDBJ whole genome shotgun (WGS) entry which is preliminary data.</text>
</comment>
<name>A0A1F7VG24_9BACT</name>
<protein>
    <recommendedName>
        <fullName evidence="3">CHAT domain-containing protein</fullName>
    </recommendedName>
</protein>
<dbReference type="STRING" id="1802410.A3H75_01390"/>
<proteinExistence type="predicted"/>